<comment type="caution">
    <text evidence="1">The sequence shown here is derived from an EMBL/GenBank/DDBJ whole genome shotgun (WGS) entry which is preliminary data.</text>
</comment>
<keyword evidence="2" id="KW-1185">Reference proteome</keyword>
<protein>
    <submittedName>
        <fullName evidence="1">Uncharacterized protein</fullName>
    </submittedName>
</protein>
<dbReference type="EMBL" id="JACEIK010005902">
    <property type="protein sequence ID" value="MCE0482392.1"/>
    <property type="molecule type" value="Genomic_DNA"/>
</dbReference>
<reference evidence="1 2" key="1">
    <citation type="journal article" date="2021" name="BMC Genomics">
        <title>Datura genome reveals duplications of psychoactive alkaloid biosynthetic genes and high mutation rate following tissue culture.</title>
        <authorList>
            <person name="Rajewski A."/>
            <person name="Carter-House D."/>
            <person name="Stajich J."/>
            <person name="Litt A."/>
        </authorList>
    </citation>
    <scope>NUCLEOTIDE SEQUENCE [LARGE SCALE GENOMIC DNA]</scope>
    <source>
        <strain evidence="1">AR-01</strain>
    </source>
</reference>
<evidence type="ECO:0000313" key="2">
    <source>
        <dbReference type="Proteomes" id="UP000823775"/>
    </source>
</evidence>
<accession>A0ABS8VTW3</accession>
<name>A0ABS8VTW3_DATST</name>
<gene>
    <name evidence="1" type="ORF">HAX54_041143</name>
</gene>
<dbReference type="Proteomes" id="UP000823775">
    <property type="component" value="Unassembled WGS sequence"/>
</dbReference>
<proteinExistence type="predicted"/>
<sequence>MWCSFGNLPTGEMLLANPKANDDSKFIPIYSYDHSTEKFQRFVVGKFPPCMVAAGEKSSLQISYVELNSSCHSLEALLLNQPISGLLFLEEFRRRTGHFRSLRSK</sequence>
<evidence type="ECO:0000313" key="1">
    <source>
        <dbReference type="EMBL" id="MCE0482392.1"/>
    </source>
</evidence>
<organism evidence="1 2">
    <name type="scientific">Datura stramonium</name>
    <name type="common">Jimsonweed</name>
    <name type="synonym">Common thornapple</name>
    <dbReference type="NCBI Taxonomy" id="4076"/>
    <lineage>
        <taxon>Eukaryota</taxon>
        <taxon>Viridiplantae</taxon>
        <taxon>Streptophyta</taxon>
        <taxon>Embryophyta</taxon>
        <taxon>Tracheophyta</taxon>
        <taxon>Spermatophyta</taxon>
        <taxon>Magnoliopsida</taxon>
        <taxon>eudicotyledons</taxon>
        <taxon>Gunneridae</taxon>
        <taxon>Pentapetalae</taxon>
        <taxon>asterids</taxon>
        <taxon>lamiids</taxon>
        <taxon>Solanales</taxon>
        <taxon>Solanaceae</taxon>
        <taxon>Solanoideae</taxon>
        <taxon>Datureae</taxon>
        <taxon>Datura</taxon>
    </lineage>
</organism>